<reference evidence="7 8" key="2">
    <citation type="journal article" date="2016" name="Science">
        <title>A bacterium that degrades and assimilates poly(ethylene terephthalate).</title>
        <authorList>
            <person name="Yoshida S."/>
            <person name="Hiraga K."/>
            <person name="Takehana T."/>
            <person name="Taniguchi I."/>
            <person name="Yamaji H."/>
            <person name="Maeda Y."/>
            <person name="Toyohara K."/>
            <person name="Miyamoto K."/>
            <person name="Kimura Y."/>
            <person name="Oda K."/>
        </authorList>
    </citation>
    <scope>NUCLEOTIDE SEQUENCE [LARGE SCALE GENOMIC DNA]</scope>
    <source>
        <strain evidence="8">NBRC 110686 / TISTR 2288 / 201-F6</strain>
    </source>
</reference>
<feature type="domain" description="OmpR/PhoB-type" evidence="6">
    <location>
        <begin position="151"/>
        <end position="250"/>
    </location>
</feature>
<dbReference type="InterPro" id="IPR016032">
    <property type="entry name" value="Sig_transdc_resp-reg_C-effctor"/>
</dbReference>
<dbReference type="SMART" id="SM00448">
    <property type="entry name" value="REC"/>
    <property type="match status" value="1"/>
</dbReference>
<dbReference type="SUPFAM" id="SSF52172">
    <property type="entry name" value="CheY-like"/>
    <property type="match status" value="1"/>
</dbReference>
<evidence type="ECO:0000256" key="3">
    <source>
        <dbReference type="PROSITE-ProRule" id="PRU01091"/>
    </source>
</evidence>
<organism evidence="7 8">
    <name type="scientific">Piscinibacter sakaiensis</name>
    <name type="common">Ideonella sakaiensis</name>
    <dbReference type="NCBI Taxonomy" id="1547922"/>
    <lineage>
        <taxon>Bacteria</taxon>
        <taxon>Pseudomonadati</taxon>
        <taxon>Pseudomonadota</taxon>
        <taxon>Betaproteobacteria</taxon>
        <taxon>Burkholderiales</taxon>
        <taxon>Sphaerotilaceae</taxon>
        <taxon>Piscinibacter</taxon>
    </lineage>
</organism>
<evidence type="ECO:0000313" key="8">
    <source>
        <dbReference type="Proteomes" id="UP000037660"/>
    </source>
</evidence>
<dbReference type="CDD" id="cd00383">
    <property type="entry name" value="trans_reg_C"/>
    <property type="match status" value="1"/>
</dbReference>
<dbReference type="Proteomes" id="UP000037660">
    <property type="component" value="Unassembled WGS sequence"/>
</dbReference>
<evidence type="ECO:0000256" key="4">
    <source>
        <dbReference type="SAM" id="MobiDB-lite"/>
    </source>
</evidence>
<dbReference type="OrthoDB" id="9802426at2"/>
<dbReference type="InterPro" id="IPR011006">
    <property type="entry name" value="CheY-like_superfamily"/>
</dbReference>
<proteinExistence type="predicted"/>
<dbReference type="Gene3D" id="3.40.50.2300">
    <property type="match status" value="1"/>
</dbReference>
<dbReference type="Pfam" id="PF00072">
    <property type="entry name" value="Response_reg"/>
    <property type="match status" value="1"/>
</dbReference>
<dbReference type="RefSeq" id="WP_054020489.1">
    <property type="nucleotide sequence ID" value="NZ_BBYR01000036.1"/>
</dbReference>
<dbReference type="GO" id="GO:0000156">
    <property type="term" value="F:phosphorelay response regulator activity"/>
    <property type="evidence" value="ECO:0007669"/>
    <property type="project" value="TreeGrafter"/>
</dbReference>
<dbReference type="AlphaFoldDB" id="A0A0K8P2V0"/>
<evidence type="ECO:0000256" key="2">
    <source>
        <dbReference type="PROSITE-ProRule" id="PRU00169"/>
    </source>
</evidence>
<gene>
    <name evidence="7" type="ORF">ISF6_2340</name>
</gene>
<dbReference type="CDD" id="cd17624">
    <property type="entry name" value="REC_OmpR_PmrA-like"/>
    <property type="match status" value="1"/>
</dbReference>
<dbReference type="SUPFAM" id="SSF46894">
    <property type="entry name" value="C-terminal effector domain of the bipartite response regulators"/>
    <property type="match status" value="1"/>
</dbReference>
<dbReference type="SMART" id="SM00862">
    <property type="entry name" value="Trans_reg_C"/>
    <property type="match status" value="1"/>
</dbReference>
<keyword evidence="8" id="KW-1185">Reference proteome</keyword>
<evidence type="ECO:0000259" key="6">
    <source>
        <dbReference type="PROSITE" id="PS51755"/>
    </source>
</evidence>
<dbReference type="STRING" id="1547922.ISF6_2340"/>
<keyword evidence="1 3" id="KW-0238">DNA-binding</keyword>
<dbReference type="InterPro" id="IPR039420">
    <property type="entry name" value="WalR-like"/>
</dbReference>
<dbReference type="GO" id="GO:0005829">
    <property type="term" value="C:cytosol"/>
    <property type="evidence" value="ECO:0007669"/>
    <property type="project" value="TreeGrafter"/>
</dbReference>
<keyword evidence="2" id="KW-0597">Phosphoprotein</keyword>
<evidence type="ECO:0000259" key="5">
    <source>
        <dbReference type="PROSITE" id="PS50110"/>
    </source>
</evidence>
<feature type="compositionally biased region" description="Low complexity" evidence="4">
    <location>
        <begin position="125"/>
        <end position="140"/>
    </location>
</feature>
<dbReference type="PROSITE" id="PS51755">
    <property type="entry name" value="OMPR_PHOB"/>
    <property type="match status" value="1"/>
</dbReference>
<name>A0A0K8P2V0_PISS1</name>
<dbReference type="Gene3D" id="6.10.250.690">
    <property type="match status" value="1"/>
</dbReference>
<dbReference type="InterPro" id="IPR036388">
    <property type="entry name" value="WH-like_DNA-bd_sf"/>
</dbReference>
<feature type="domain" description="Response regulatory" evidence="5">
    <location>
        <begin position="5"/>
        <end position="119"/>
    </location>
</feature>
<dbReference type="PROSITE" id="PS50110">
    <property type="entry name" value="RESPONSE_REGULATORY"/>
    <property type="match status" value="1"/>
</dbReference>
<feature type="DNA-binding region" description="OmpR/PhoB-type" evidence="3">
    <location>
        <begin position="151"/>
        <end position="250"/>
    </location>
</feature>
<feature type="region of interest" description="Disordered" evidence="4">
    <location>
        <begin position="123"/>
        <end position="158"/>
    </location>
</feature>
<reference evidence="8" key="1">
    <citation type="submission" date="2015-07" db="EMBL/GenBank/DDBJ databases">
        <title>Discovery of a poly(ethylene terephthalate assimilation.</title>
        <authorList>
            <person name="Yoshida S."/>
            <person name="Hiraga K."/>
            <person name="Takehana T."/>
            <person name="Taniguchi I."/>
            <person name="Yamaji H."/>
            <person name="Maeda Y."/>
            <person name="Toyohara K."/>
            <person name="Miyamoto K."/>
            <person name="Kimura Y."/>
            <person name="Oda K."/>
        </authorList>
    </citation>
    <scope>NUCLEOTIDE SEQUENCE [LARGE SCALE GENOMIC DNA]</scope>
    <source>
        <strain evidence="8">NBRC 110686 / TISTR 2288 / 201-F6</strain>
    </source>
</reference>
<dbReference type="InterPro" id="IPR001789">
    <property type="entry name" value="Sig_transdc_resp-reg_receiver"/>
</dbReference>
<comment type="caution">
    <text evidence="7">The sequence shown here is derived from an EMBL/GenBank/DDBJ whole genome shotgun (WGS) entry which is preliminary data.</text>
</comment>
<accession>A0A0K8P2V0</accession>
<evidence type="ECO:0000256" key="1">
    <source>
        <dbReference type="ARBA" id="ARBA00023125"/>
    </source>
</evidence>
<feature type="modified residue" description="4-aspartylphosphate" evidence="2">
    <location>
        <position position="55"/>
    </location>
</feature>
<dbReference type="NCBIfam" id="NF008296">
    <property type="entry name" value="PRK11083.1"/>
    <property type="match status" value="1"/>
</dbReference>
<dbReference type="GO" id="GO:0032993">
    <property type="term" value="C:protein-DNA complex"/>
    <property type="evidence" value="ECO:0007669"/>
    <property type="project" value="TreeGrafter"/>
</dbReference>
<dbReference type="EMBL" id="BBYR01000036">
    <property type="protein sequence ID" value="GAP36500.1"/>
    <property type="molecule type" value="Genomic_DNA"/>
</dbReference>
<protein>
    <submittedName>
        <fullName evidence="7">Two-component response regulator CreB</fullName>
    </submittedName>
</protein>
<evidence type="ECO:0000313" key="7">
    <source>
        <dbReference type="EMBL" id="GAP36500.1"/>
    </source>
</evidence>
<dbReference type="Pfam" id="PF00486">
    <property type="entry name" value="Trans_reg_C"/>
    <property type="match status" value="1"/>
</dbReference>
<sequence length="252" mass="27525">MPPPRILLLEDEPAIADTLVYALRSEGYAVEHVRLVAEARAALAGPDGPALAILDIGLPDGSGFDVCRELRRRSELPVLFLTARHEEIDRVLGLELGADDYVVKPFSPREVAARVRAILRRTRAAEPASPASGTAGAGEPHAAPPTGTADRPGPARPGLTLDEAARRIACDGRLLELTRYEYRLLAALMRHPGRICTRAELMERVWHDAPDTADRTVDAHVKLLRAKLRGHGVPADWIRTHRHLGYAWQPGA</sequence>
<dbReference type="GO" id="GO:0000976">
    <property type="term" value="F:transcription cis-regulatory region binding"/>
    <property type="evidence" value="ECO:0007669"/>
    <property type="project" value="TreeGrafter"/>
</dbReference>
<dbReference type="PANTHER" id="PTHR48111">
    <property type="entry name" value="REGULATOR OF RPOS"/>
    <property type="match status" value="1"/>
</dbReference>
<dbReference type="Gene3D" id="1.10.10.10">
    <property type="entry name" value="Winged helix-like DNA-binding domain superfamily/Winged helix DNA-binding domain"/>
    <property type="match status" value="1"/>
</dbReference>
<dbReference type="InterPro" id="IPR001867">
    <property type="entry name" value="OmpR/PhoB-type_DNA-bd"/>
</dbReference>
<dbReference type="PANTHER" id="PTHR48111:SF6">
    <property type="entry name" value="TRANSCRIPTIONAL REGULATORY PROTEIN CREB"/>
    <property type="match status" value="1"/>
</dbReference>
<dbReference type="GO" id="GO:0006355">
    <property type="term" value="P:regulation of DNA-templated transcription"/>
    <property type="evidence" value="ECO:0007669"/>
    <property type="project" value="InterPro"/>
</dbReference>